<evidence type="ECO:0000313" key="2">
    <source>
        <dbReference type="Proteomes" id="UP001434883"/>
    </source>
</evidence>
<dbReference type="Proteomes" id="UP001434883">
    <property type="component" value="Unassembled WGS sequence"/>
</dbReference>
<keyword evidence="2" id="KW-1185">Reference proteome</keyword>
<proteinExistence type="predicted"/>
<sequence>MFTMGGGVNLYSIQTRKYFIKFLFNHVCFRAGVCTIDCKDIFDLLLYDFQSHLNPIGAGHGVDLIGVKLVDVQDLEKQDLVVVSLSRHRVRPLVSMMTAFWARVDRTEVRSKCTLLTALLPRCLDALSLAGWSCGFFALLGLQRVDLRGGFLQVSLLFVGEGSVRAPSPSFLLLCLWCYCSLAAVNLALYLVTAVVFAPYPSVFDCVVCFGSRR</sequence>
<organism evidence="1 2">
    <name type="scientific">Xenoophorus captivus</name>
    <dbReference type="NCBI Taxonomy" id="1517983"/>
    <lineage>
        <taxon>Eukaryota</taxon>
        <taxon>Metazoa</taxon>
        <taxon>Chordata</taxon>
        <taxon>Craniata</taxon>
        <taxon>Vertebrata</taxon>
        <taxon>Euteleostomi</taxon>
        <taxon>Actinopterygii</taxon>
        <taxon>Neopterygii</taxon>
        <taxon>Teleostei</taxon>
        <taxon>Neoteleostei</taxon>
        <taxon>Acanthomorphata</taxon>
        <taxon>Ovalentaria</taxon>
        <taxon>Atherinomorphae</taxon>
        <taxon>Cyprinodontiformes</taxon>
        <taxon>Goodeidae</taxon>
        <taxon>Xenoophorus</taxon>
    </lineage>
</organism>
<dbReference type="EMBL" id="JAHRIN010027931">
    <property type="protein sequence ID" value="MEQ2201481.1"/>
    <property type="molecule type" value="Genomic_DNA"/>
</dbReference>
<comment type="caution">
    <text evidence="1">The sequence shown here is derived from an EMBL/GenBank/DDBJ whole genome shotgun (WGS) entry which is preliminary data.</text>
</comment>
<reference evidence="1 2" key="1">
    <citation type="submission" date="2021-06" db="EMBL/GenBank/DDBJ databases">
        <authorList>
            <person name="Palmer J.M."/>
        </authorList>
    </citation>
    <scope>NUCLEOTIDE SEQUENCE [LARGE SCALE GENOMIC DNA]</scope>
    <source>
        <strain evidence="1 2">XC_2019</strain>
        <tissue evidence="1">Muscle</tissue>
    </source>
</reference>
<accession>A0ABV0R059</accession>
<evidence type="ECO:0000313" key="1">
    <source>
        <dbReference type="EMBL" id="MEQ2201481.1"/>
    </source>
</evidence>
<gene>
    <name evidence="1" type="ORF">XENOCAPTIV_013013</name>
</gene>
<protein>
    <submittedName>
        <fullName evidence="1">Uncharacterized protein</fullName>
    </submittedName>
</protein>
<name>A0ABV0R059_9TELE</name>